<evidence type="ECO:0000313" key="1">
    <source>
        <dbReference type="EMBL" id="SPM28692.1"/>
    </source>
</evidence>
<dbReference type="OrthoDB" id="4823039at2"/>
<protein>
    <submittedName>
        <fullName evidence="1">TetR family transcriptional regulator</fullName>
    </submittedName>
</protein>
<gene>
    <name evidence="1" type="ORF">MTAB308_2179</name>
</gene>
<dbReference type="EMBL" id="FTRV01000011">
    <property type="protein sequence ID" value="SPM28692.1"/>
    <property type="molecule type" value="Genomic_DNA"/>
</dbReference>
<dbReference type="RefSeq" id="WP_157900938.1">
    <property type="nucleotide sequence ID" value="NZ_LT717700.1"/>
</dbReference>
<dbReference type="Proteomes" id="UP000241595">
    <property type="component" value="Unassembled WGS sequence"/>
</dbReference>
<evidence type="ECO:0000313" key="2">
    <source>
        <dbReference type="Proteomes" id="UP000241595"/>
    </source>
</evidence>
<dbReference type="AlphaFoldDB" id="A0A2U3NB33"/>
<name>A0A2U3NB33_9MYCO</name>
<accession>A0A2U3NB33</accession>
<dbReference type="STRING" id="1841859.GCA_900157385_02175"/>
<sequence>MRRETRTAMTMFAFDLARTGKLRVGATHARDVPWTYHAPELYDGIDAPLG</sequence>
<reference evidence="1 2" key="1">
    <citation type="submission" date="2017-01" db="EMBL/GenBank/DDBJ databases">
        <authorList>
            <consortium name="Urmite Genomes"/>
        </authorList>
    </citation>
    <scope>NUCLEOTIDE SEQUENCE [LARGE SCALE GENOMIC DNA]</scope>
    <source>
        <strain evidence="1 2">AB308</strain>
    </source>
</reference>
<proteinExistence type="predicted"/>
<organism evidence="1 2">
    <name type="scientific">Mycobacterium terramassiliense</name>
    <dbReference type="NCBI Taxonomy" id="1841859"/>
    <lineage>
        <taxon>Bacteria</taxon>
        <taxon>Bacillati</taxon>
        <taxon>Actinomycetota</taxon>
        <taxon>Actinomycetes</taxon>
        <taxon>Mycobacteriales</taxon>
        <taxon>Mycobacteriaceae</taxon>
        <taxon>Mycobacterium</taxon>
    </lineage>
</organism>
<keyword evidence="2" id="KW-1185">Reference proteome</keyword>